<dbReference type="EMBL" id="FOYL01000026">
    <property type="protein sequence ID" value="SFR30018.1"/>
    <property type="molecule type" value="Genomic_DNA"/>
</dbReference>
<evidence type="ECO:0000313" key="3">
    <source>
        <dbReference type="Proteomes" id="UP000198583"/>
    </source>
</evidence>
<dbReference type="NCBIfam" id="TIGR03083">
    <property type="entry name" value="maleylpyruvate isomerase family mycothiol-dependent enzyme"/>
    <property type="match status" value="1"/>
</dbReference>
<dbReference type="AlphaFoldDB" id="A0A1I6FJE7"/>
<evidence type="ECO:0000313" key="2">
    <source>
        <dbReference type="EMBL" id="SFR30018.1"/>
    </source>
</evidence>
<dbReference type="RefSeq" id="WP_093606386.1">
    <property type="nucleotide sequence ID" value="NZ_FOYL01000026.1"/>
</dbReference>
<protein>
    <submittedName>
        <fullName evidence="2">TIGR03083 family protein</fullName>
    </submittedName>
</protein>
<dbReference type="Pfam" id="PF11716">
    <property type="entry name" value="MDMPI_N"/>
    <property type="match status" value="1"/>
</dbReference>
<reference evidence="3" key="1">
    <citation type="submission" date="2016-10" db="EMBL/GenBank/DDBJ databases">
        <authorList>
            <person name="Varghese N."/>
            <person name="Submissions S."/>
        </authorList>
    </citation>
    <scope>NUCLEOTIDE SEQUENCE [LARGE SCALE GENOMIC DNA]</scope>
    <source>
        <strain evidence="3">DSM 44232</strain>
    </source>
</reference>
<sequence>MTADIRAAVAAERRDQAEVLSGLTEEQWNAPSLCEGWTVKHVVAHTTLPFRSSGKRVILEILKSAGRFNHASDRMARKDAETCTTDELLAALKDNIDHPWTPPGSGPVGALSHDVIHGLDITTALGIDRKVPHERLKLVLGGMKPSNVKYFGADLDGKRLEATDMDWTFGEGRPVRAQAQDLLLLVCGRTLPPGRLS</sequence>
<evidence type="ECO:0000259" key="1">
    <source>
        <dbReference type="Pfam" id="PF11716"/>
    </source>
</evidence>
<dbReference type="Proteomes" id="UP000198583">
    <property type="component" value="Unassembled WGS sequence"/>
</dbReference>
<dbReference type="OrthoDB" id="5178565at2"/>
<dbReference type="InterPro" id="IPR034660">
    <property type="entry name" value="DinB/YfiT-like"/>
</dbReference>
<keyword evidence="3" id="KW-1185">Reference proteome</keyword>
<dbReference type="InterPro" id="IPR024344">
    <property type="entry name" value="MDMPI_metal-binding"/>
</dbReference>
<dbReference type="STRING" id="84724.SAMN04488564_1267"/>
<dbReference type="InterPro" id="IPR017517">
    <property type="entry name" value="Maleyloyr_isom"/>
</dbReference>
<proteinExistence type="predicted"/>
<feature type="domain" description="Mycothiol-dependent maleylpyruvate isomerase metal-binding" evidence="1">
    <location>
        <begin position="10"/>
        <end position="96"/>
    </location>
</feature>
<gene>
    <name evidence="2" type="ORF">SAMN04488564_1267</name>
</gene>
<dbReference type="SUPFAM" id="SSF109854">
    <property type="entry name" value="DinB/YfiT-like putative metalloenzymes"/>
    <property type="match status" value="1"/>
</dbReference>
<accession>A0A1I6FJE7</accession>
<name>A0A1I6FJE7_9PSEU</name>
<organism evidence="2 3">
    <name type="scientific">Lentzea waywayandensis</name>
    <dbReference type="NCBI Taxonomy" id="84724"/>
    <lineage>
        <taxon>Bacteria</taxon>
        <taxon>Bacillati</taxon>
        <taxon>Actinomycetota</taxon>
        <taxon>Actinomycetes</taxon>
        <taxon>Pseudonocardiales</taxon>
        <taxon>Pseudonocardiaceae</taxon>
        <taxon>Lentzea</taxon>
    </lineage>
</organism>
<dbReference type="GO" id="GO:0046872">
    <property type="term" value="F:metal ion binding"/>
    <property type="evidence" value="ECO:0007669"/>
    <property type="project" value="InterPro"/>
</dbReference>
<dbReference type="Gene3D" id="1.20.120.450">
    <property type="entry name" value="dinb family like domain"/>
    <property type="match status" value="1"/>
</dbReference>